<keyword evidence="3" id="KW-1185">Reference proteome</keyword>
<keyword evidence="1" id="KW-0812">Transmembrane</keyword>
<organism evidence="2 3">
    <name type="scientific">Stomatobaculum longum</name>
    <dbReference type="NCBI Taxonomy" id="796942"/>
    <lineage>
        <taxon>Bacteria</taxon>
        <taxon>Bacillati</taxon>
        <taxon>Bacillota</taxon>
        <taxon>Clostridia</taxon>
        <taxon>Lachnospirales</taxon>
        <taxon>Lachnospiraceae</taxon>
        <taxon>Stomatobaculum</taxon>
    </lineage>
</organism>
<keyword evidence="1" id="KW-0472">Membrane</keyword>
<evidence type="ECO:0000313" key="2">
    <source>
        <dbReference type="EMBL" id="EHO17685.1"/>
    </source>
</evidence>
<evidence type="ECO:0000256" key="1">
    <source>
        <dbReference type="SAM" id="Phobius"/>
    </source>
</evidence>
<evidence type="ECO:0008006" key="4">
    <source>
        <dbReference type="Google" id="ProtNLM"/>
    </source>
</evidence>
<dbReference type="EMBL" id="AGEL01000004">
    <property type="protein sequence ID" value="EHO17685.1"/>
    <property type="molecule type" value="Genomic_DNA"/>
</dbReference>
<accession>A0AA36Y690</accession>
<dbReference type="RefSeq" id="WP_009532372.1">
    <property type="nucleotide sequence ID" value="NZ_CAUUZU010000004.1"/>
</dbReference>
<dbReference type="GeneID" id="86940315"/>
<gene>
    <name evidence="2" type="ORF">HMPREF9623_00539</name>
</gene>
<dbReference type="InterPro" id="IPR027890">
    <property type="entry name" value="DUF4491"/>
</dbReference>
<dbReference type="AlphaFoldDB" id="A0AA36Y690"/>
<keyword evidence="1" id="KW-1133">Transmembrane helix</keyword>
<feature type="transmembrane region" description="Helical" evidence="1">
    <location>
        <begin position="35"/>
        <end position="52"/>
    </location>
</feature>
<proteinExistence type="predicted"/>
<protein>
    <recommendedName>
        <fullName evidence="4">DUF4491 domain-containing protein</fullName>
    </recommendedName>
</protein>
<comment type="caution">
    <text evidence="2">The sequence shown here is derived from an EMBL/GenBank/DDBJ whole genome shotgun (WGS) entry which is preliminary data.</text>
</comment>
<sequence length="95" mass="10556">MNLNGLLIGFGAFLMIGAFHPIVIKSEYYIGKQIWPLFALLGVAALAVSLFLRGTVPSALTAVFGVSCLWSILELFEQEERVKKGWFPKNPKKKD</sequence>
<dbReference type="Pfam" id="PF14898">
    <property type="entry name" value="DUF4491"/>
    <property type="match status" value="1"/>
</dbReference>
<reference evidence="2 3" key="1">
    <citation type="submission" date="2011-10" db="EMBL/GenBank/DDBJ databases">
        <title>The Genome Sequence of Lachnospiraceae bacterium ACC2.</title>
        <authorList>
            <consortium name="The Broad Institute Genome Sequencing Platform"/>
            <person name="Earl A."/>
            <person name="Ward D."/>
            <person name="Feldgarden M."/>
            <person name="Gevers D."/>
            <person name="Sizova M."/>
            <person name="Hazen A."/>
            <person name="Epstein S."/>
            <person name="Young S.K."/>
            <person name="Zeng Q."/>
            <person name="Gargeya S."/>
            <person name="Fitzgerald M."/>
            <person name="Haas B."/>
            <person name="Abouelleil A."/>
            <person name="Alvarado L."/>
            <person name="Arachchi H.M."/>
            <person name="Berlin A."/>
            <person name="Brown A."/>
            <person name="Chapman S.B."/>
            <person name="Chen Z."/>
            <person name="Dunbar C."/>
            <person name="Freedman E."/>
            <person name="Gearin G."/>
            <person name="Goldberg J."/>
            <person name="Griggs A."/>
            <person name="Gujja S."/>
            <person name="Heiman D."/>
            <person name="Howarth C."/>
            <person name="Larson L."/>
            <person name="Lui A."/>
            <person name="MacDonald P.J.P."/>
            <person name="Montmayeur A."/>
            <person name="Murphy C."/>
            <person name="Neiman D."/>
            <person name="Pearson M."/>
            <person name="Priest M."/>
            <person name="Roberts A."/>
            <person name="Saif S."/>
            <person name="Shea T."/>
            <person name="Shenoy N."/>
            <person name="Sisk P."/>
            <person name="Stolte C."/>
            <person name="Sykes S."/>
            <person name="Wortman J."/>
            <person name="Nusbaum C."/>
            <person name="Birren B."/>
        </authorList>
    </citation>
    <scope>NUCLEOTIDE SEQUENCE [LARGE SCALE GENOMIC DNA]</scope>
    <source>
        <strain evidence="2 3">ACC2</strain>
    </source>
</reference>
<dbReference type="Proteomes" id="UP000018466">
    <property type="component" value="Unassembled WGS sequence"/>
</dbReference>
<feature type="transmembrane region" description="Helical" evidence="1">
    <location>
        <begin position="6"/>
        <end position="23"/>
    </location>
</feature>
<evidence type="ECO:0000313" key="3">
    <source>
        <dbReference type="Proteomes" id="UP000018466"/>
    </source>
</evidence>
<name>A0AA36Y690_9FIRM</name>